<dbReference type="Proteomes" id="UP001055219">
    <property type="component" value="Unassembled WGS sequence"/>
</dbReference>
<organism evidence="4 5">
    <name type="scientific">Emericellopsis cladophorae</name>
    <dbReference type="NCBI Taxonomy" id="2686198"/>
    <lineage>
        <taxon>Eukaryota</taxon>
        <taxon>Fungi</taxon>
        <taxon>Dikarya</taxon>
        <taxon>Ascomycota</taxon>
        <taxon>Pezizomycotina</taxon>
        <taxon>Sordariomycetes</taxon>
        <taxon>Hypocreomycetidae</taxon>
        <taxon>Hypocreales</taxon>
        <taxon>Bionectriaceae</taxon>
        <taxon>Emericellopsis</taxon>
    </lineage>
</organism>
<keyword evidence="2" id="KW-0521">NADP</keyword>
<dbReference type="PANTHER" id="PTHR43477">
    <property type="entry name" value="DIHYDROANTICAPSIN 7-DEHYDROGENASE"/>
    <property type="match status" value="1"/>
</dbReference>
<dbReference type="AlphaFoldDB" id="A0A9P9XUA4"/>
<dbReference type="InterPro" id="IPR002347">
    <property type="entry name" value="SDR_fam"/>
</dbReference>
<keyword evidence="3" id="KW-0560">Oxidoreductase</keyword>
<dbReference type="CDD" id="cd05233">
    <property type="entry name" value="SDR_c"/>
    <property type="match status" value="1"/>
</dbReference>
<evidence type="ECO:0000256" key="2">
    <source>
        <dbReference type="ARBA" id="ARBA00022857"/>
    </source>
</evidence>
<evidence type="ECO:0000313" key="5">
    <source>
        <dbReference type="Proteomes" id="UP001055219"/>
    </source>
</evidence>
<reference evidence="4" key="2">
    <citation type="submission" date="2022-07" db="EMBL/GenBank/DDBJ databases">
        <authorList>
            <person name="Goncalves M.F.M."/>
            <person name="Hilario S."/>
            <person name="Van De Peer Y."/>
            <person name="Esteves A.C."/>
            <person name="Alves A."/>
        </authorList>
    </citation>
    <scope>NUCLEOTIDE SEQUENCE</scope>
    <source>
        <strain evidence="4">MUM 19.33</strain>
    </source>
</reference>
<dbReference type="PRINTS" id="PR00081">
    <property type="entry name" value="GDHRDH"/>
</dbReference>
<accession>A0A9P9XUA4</accession>
<comment type="similarity">
    <text evidence="1">Belongs to the short-chain dehydrogenases/reductases (SDR) family.</text>
</comment>
<dbReference type="InterPro" id="IPR051122">
    <property type="entry name" value="SDR_DHRS6-like"/>
</dbReference>
<proteinExistence type="inferred from homology"/>
<reference evidence="4" key="1">
    <citation type="journal article" date="2021" name="J Fungi (Basel)">
        <title>Genomic and Metabolomic Analyses of the Marine Fungus Emericellopsis cladophorae: Insights into Saltwater Adaptability Mechanisms and Its Biosynthetic Potential.</title>
        <authorList>
            <person name="Goncalves M.F.M."/>
            <person name="Hilario S."/>
            <person name="Van de Peer Y."/>
            <person name="Esteves A.C."/>
            <person name="Alves A."/>
        </authorList>
    </citation>
    <scope>NUCLEOTIDE SEQUENCE</scope>
    <source>
        <strain evidence="4">MUM 19.33</strain>
    </source>
</reference>
<evidence type="ECO:0000256" key="1">
    <source>
        <dbReference type="ARBA" id="ARBA00006484"/>
    </source>
</evidence>
<protein>
    <submittedName>
        <fullName evidence="4">Uncharacterized protein</fullName>
    </submittedName>
</protein>
<dbReference type="GO" id="GO:0016491">
    <property type="term" value="F:oxidoreductase activity"/>
    <property type="evidence" value="ECO:0007669"/>
    <property type="project" value="UniProtKB-KW"/>
</dbReference>
<gene>
    <name evidence="4" type="ORF">J7T54_003688</name>
</gene>
<evidence type="ECO:0000256" key="3">
    <source>
        <dbReference type="ARBA" id="ARBA00023002"/>
    </source>
</evidence>
<dbReference type="InterPro" id="IPR036291">
    <property type="entry name" value="NAD(P)-bd_dom_sf"/>
</dbReference>
<dbReference type="Pfam" id="PF23441">
    <property type="entry name" value="SDR"/>
    <property type="match status" value="1"/>
</dbReference>
<dbReference type="InterPro" id="IPR057571">
    <property type="entry name" value="SDR_PhqE-like"/>
</dbReference>
<dbReference type="OrthoDB" id="294295at2759"/>
<evidence type="ECO:0000313" key="4">
    <source>
        <dbReference type="EMBL" id="KAI6777693.1"/>
    </source>
</evidence>
<dbReference type="RefSeq" id="XP_051358549.1">
    <property type="nucleotide sequence ID" value="XM_051510564.1"/>
</dbReference>
<dbReference type="GeneID" id="75830185"/>
<dbReference type="SUPFAM" id="SSF51735">
    <property type="entry name" value="NAD(P)-binding Rossmann-fold domains"/>
    <property type="match status" value="1"/>
</dbReference>
<dbReference type="EMBL" id="JAGIXG020000126">
    <property type="protein sequence ID" value="KAI6777693.1"/>
    <property type="molecule type" value="Genomic_DNA"/>
</dbReference>
<dbReference type="Gene3D" id="3.40.50.720">
    <property type="entry name" value="NAD(P)-binding Rossmann-like Domain"/>
    <property type="match status" value="1"/>
</dbReference>
<keyword evidence="5" id="KW-1185">Reference proteome</keyword>
<dbReference type="PANTHER" id="PTHR43477:SF1">
    <property type="entry name" value="DIHYDROANTICAPSIN 7-DEHYDROGENASE"/>
    <property type="match status" value="1"/>
</dbReference>
<comment type="caution">
    <text evidence="4">The sequence shown here is derived from an EMBL/GenBank/DDBJ whole genome shotgun (WGS) entry which is preliminary data.</text>
</comment>
<name>A0A9P9XUA4_9HYPO</name>
<sequence length="211" mass="23066">MIPFVLAINQRTRRTNQQFGNTHPPTRIVGGSPGIGFFCRHIDRVDDALRRLQEAVPEAKYQPAGYKVDYCSHAAEANLEQLLSAVTEQGTKLLGHIGHMAARPNLRAGYTSSITISSGPVAERPIPGVIHYAGYTTAQQVIARSLALNLAPLRVNCVAPGATETALWEEQRDAIRAEYRKTSLLEKAGRPEEVAQACHYLIKNTDVTGPL</sequence>